<sequence>MCGLRAAEDYPRECNLGVPGELVIRYLPAEELLISFSRDLNSSEYIQTTKKLVSRDALFKTLTEPEERDNTEELATLRPGLPGGLPRSRRHNQEGHNYSTPTITMTTMVGTTAPKNQHNNHDPNQNFRDDYDDETTRMHTLTGQPRRHCNLDDYNCENNRNDQHCNNKENRHYHNHQNYGDNHSTTNRHDHKSSANEDDHHEHEIHNDREMYYNHDEHDHYDDHHDERHVDR</sequence>
<gene>
    <name evidence="2" type="ORF">V5799_021425</name>
</gene>
<keyword evidence="3" id="KW-1185">Reference proteome</keyword>
<dbReference type="AlphaFoldDB" id="A0AAQ4FQ34"/>
<evidence type="ECO:0000313" key="2">
    <source>
        <dbReference type="EMBL" id="KAK8788798.1"/>
    </source>
</evidence>
<feature type="region of interest" description="Disordered" evidence="1">
    <location>
        <begin position="64"/>
        <end position="101"/>
    </location>
</feature>
<reference evidence="2 3" key="1">
    <citation type="journal article" date="2023" name="Arcadia Sci">
        <title>De novo assembly of a long-read Amblyomma americanum tick genome.</title>
        <authorList>
            <person name="Chou S."/>
            <person name="Poskanzer K.E."/>
            <person name="Rollins M."/>
            <person name="Thuy-Boun P.S."/>
        </authorList>
    </citation>
    <scope>NUCLEOTIDE SEQUENCE [LARGE SCALE GENOMIC DNA]</scope>
    <source>
        <strain evidence="2">F_SG_1</strain>
        <tissue evidence="2">Salivary glands</tissue>
    </source>
</reference>
<evidence type="ECO:0000313" key="3">
    <source>
        <dbReference type="Proteomes" id="UP001321473"/>
    </source>
</evidence>
<feature type="compositionally biased region" description="Polar residues" evidence="1">
    <location>
        <begin position="176"/>
        <end position="185"/>
    </location>
</feature>
<evidence type="ECO:0000256" key="1">
    <source>
        <dbReference type="SAM" id="MobiDB-lite"/>
    </source>
</evidence>
<feature type="region of interest" description="Disordered" evidence="1">
    <location>
        <begin position="167"/>
        <end position="202"/>
    </location>
</feature>
<proteinExistence type="predicted"/>
<organism evidence="2 3">
    <name type="scientific">Amblyomma americanum</name>
    <name type="common">Lone star tick</name>
    <dbReference type="NCBI Taxonomy" id="6943"/>
    <lineage>
        <taxon>Eukaryota</taxon>
        <taxon>Metazoa</taxon>
        <taxon>Ecdysozoa</taxon>
        <taxon>Arthropoda</taxon>
        <taxon>Chelicerata</taxon>
        <taxon>Arachnida</taxon>
        <taxon>Acari</taxon>
        <taxon>Parasitiformes</taxon>
        <taxon>Ixodida</taxon>
        <taxon>Ixodoidea</taxon>
        <taxon>Ixodidae</taxon>
        <taxon>Amblyomminae</taxon>
        <taxon>Amblyomma</taxon>
    </lineage>
</organism>
<feature type="compositionally biased region" description="Basic and acidic residues" evidence="1">
    <location>
        <begin position="192"/>
        <end position="202"/>
    </location>
</feature>
<dbReference type="Proteomes" id="UP001321473">
    <property type="component" value="Unassembled WGS sequence"/>
</dbReference>
<protein>
    <submittedName>
        <fullName evidence="2">Uncharacterized protein</fullName>
    </submittedName>
</protein>
<name>A0AAQ4FQ34_AMBAM</name>
<comment type="caution">
    <text evidence="2">The sequence shown here is derived from an EMBL/GenBank/DDBJ whole genome shotgun (WGS) entry which is preliminary data.</text>
</comment>
<dbReference type="EMBL" id="JARKHS020000461">
    <property type="protein sequence ID" value="KAK8788798.1"/>
    <property type="molecule type" value="Genomic_DNA"/>
</dbReference>
<accession>A0AAQ4FQ34</accession>